<evidence type="ECO:0008006" key="4">
    <source>
        <dbReference type="Google" id="ProtNLM"/>
    </source>
</evidence>
<dbReference type="STRING" id="490188.SAMN04488068_0614"/>
<name>A0A1M5KKH8_9GAMM</name>
<feature type="chain" id="PRO_5012229040" description="Outer membrane protein beta-barrel domain-containing protein" evidence="1">
    <location>
        <begin position="19"/>
        <end position="235"/>
    </location>
</feature>
<keyword evidence="3" id="KW-1185">Reference proteome</keyword>
<organism evidence="2 3">
    <name type="scientific">Hydrocarboniphaga daqingensis</name>
    <dbReference type="NCBI Taxonomy" id="490188"/>
    <lineage>
        <taxon>Bacteria</taxon>
        <taxon>Pseudomonadati</taxon>
        <taxon>Pseudomonadota</taxon>
        <taxon>Gammaproteobacteria</taxon>
        <taxon>Nevskiales</taxon>
        <taxon>Nevskiaceae</taxon>
        <taxon>Hydrocarboniphaga</taxon>
    </lineage>
</organism>
<keyword evidence="1" id="KW-0732">Signal</keyword>
<dbReference type="Proteomes" id="UP000199758">
    <property type="component" value="Unassembled WGS sequence"/>
</dbReference>
<sequence>MKRLLLAACCMAATPAMAIDFDIEVPDQNAFDAVSKDLVDAYSYKALGPAEATGITGVGVGTFATYMSADEDAWQRLTGEDVSELGLVGLRAHKGLPFGVDVGAFYGWVPTADASVYGGEIRYAFLEGGVATPGVAIRGAFTQSTGVDDIKLTTYSVDGTVSKGFAFLTPYAGAGYVWGDVKVQGGFEDLLDDASVSHARVFAGLRLSAGFLEITPEYERIGDNDVFNLRLGFSI</sequence>
<gene>
    <name evidence="2" type="ORF">SAMN04488068_0614</name>
</gene>
<proteinExistence type="predicted"/>
<feature type="signal peptide" evidence="1">
    <location>
        <begin position="1"/>
        <end position="18"/>
    </location>
</feature>
<evidence type="ECO:0000313" key="3">
    <source>
        <dbReference type="Proteomes" id="UP000199758"/>
    </source>
</evidence>
<protein>
    <recommendedName>
        <fullName evidence="4">Outer membrane protein beta-barrel domain-containing protein</fullName>
    </recommendedName>
</protein>
<accession>A0A1M5KKH8</accession>
<reference evidence="2 3" key="1">
    <citation type="submission" date="2016-11" db="EMBL/GenBank/DDBJ databases">
        <authorList>
            <person name="Jaros S."/>
            <person name="Januszkiewicz K."/>
            <person name="Wedrychowicz H."/>
        </authorList>
    </citation>
    <scope>NUCLEOTIDE SEQUENCE [LARGE SCALE GENOMIC DNA]</scope>
    <source>
        <strain evidence="2 3">CGMCC 1.7049</strain>
    </source>
</reference>
<dbReference type="AlphaFoldDB" id="A0A1M5KKH8"/>
<evidence type="ECO:0000256" key="1">
    <source>
        <dbReference type="SAM" id="SignalP"/>
    </source>
</evidence>
<evidence type="ECO:0000313" key="2">
    <source>
        <dbReference type="EMBL" id="SHG53180.1"/>
    </source>
</evidence>
<dbReference type="EMBL" id="FQWZ01000001">
    <property type="protein sequence ID" value="SHG53180.1"/>
    <property type="molecule type" value="Genomic_DNA"/>
</dbReference>